<dbReference type="InterPro" id="IPR016187">
    <property type="entry name" value="CTDL_fold"/>
</dbReference>
<proteinExistence type="predicted"/>
<dbReference type="Ensembl" id="ENSAOCT00000066213.1">
    <property type="protein sequence ID" value="ENSAOCP00000078246.1"/>
    <property type="gene ID" value="ENSAOCG00000020025.2"/>
</dbReference>
<protein>
    <recommendedName>
        <fullName evidence="2">C-type lectin domain-containing protein</fullName>
    </recommendedName>
</protein>
<dbReference type="SMART" id="SM00034">
    <property type="entry name" value="CLECT"/>
    <property type="match status" value="1"/>
</dbReference>
<keyword evidence="1" id="KW-0732">Signal</keyword>
<dbReference type="Proteomes" id="UP001501940">
    <property type="component" value="Chromosome 17"/>
</dbReference>
<evidence type="ECO:0000259" key="2">
    <source>
        <dbReference type="PROSITE" id="PS50041"/>
    </source>
</evidence>
<dbReference type="InterPro" id="IPR001304">
    <property type="entry name" value="C-type_lectin-like"/>
</dbReference>
<dbReference type="Gene3D" id="3.10.100.10">
    <property type="entry name" value="Mannose-Binding Protein A, subunit A"/>
    <property type="match status" value="1"/>
</dbReference>
<feature type="domain" description="C-type lectin" evidence="2">
    <location>
        <begin position="51"/>
        <end position="161"/>
    </location>
</feature>
<reference evidence="3" key="3">
    <citation type="submission" date="2025-09" db="UniProtKB">
        <authorList>
            <consortium name="Ensembl"/>
        </authorList>
    </citation>
    <scope>IDENTIFICATION</scope>
</reference>
<organism evidence="3 4">
    <name type="scientific">Amphiprion ocellaris</name>
    <name type="common">Clown anemonefish</name>
    <dbReference type="NCBI Taxonomy" id="80972"/>
    <lineage>
        <taxon>Eukaryota</taxon>
        <taxon>Metazoa</taxon>
        <taxon>Chordata</taxon>
        <taxon>Craniata</taxon>
        <taxon>Vertebrata</taxon>
        <taxon>Euteleostomi</taxon>
        <taxon>Actinopterygii</taxon>
        <taxon>Neopterygii</taxon>
        <taxon>Teleostei</taxon>
        <taxon>Neoteleostei</taxon>
        <taxon>Acanthomorphata</taxon>
        <taxon>Ovalentaria</taxon>
        <taxon>Pomacentridae</taxon>
        <taxon>Amphiprion</taxon>
    </lineage>
</organism>
<evidence type="ECO:0000313" key="3">
    <source>
        <dbReference type="Ensembl" id="ENSAOCP00000078246.1"/>
    </source>
</evidence>
<accession>A0AAQ6ANF3</accession>
<reference evidence="3" key="2">
    <citation type="submission" date="2025-08" db="UniProtKB">
        <authorList>
            <consortium name="Ensembl"/>
        </authorList>
    </citation>
    <scope>IDENTIFICATION</scope>
</reference>
<dbReference type="PANTHER" id="PTHR22803">
    <property type="entry name" value="MANNOSE, PHOSPHOLIPASE, LECTIN RECEPTOR RELATED"/>
    <property type="match status" value="1"/>
</dbReference>
<dbReference type="PROSITE" id="PS50041">
    <property type="entry name" value="C_TYPE_LECTIN_2"/>
    <property type="match status" value="1"/>
</dbReference>
<feature type="chain" id="PRO_5043355507" description="C-type lectin domain-containing protein" evidence="1">
    <location>
        <begin position="18"/>
        <end position="170"/>
    </location>
</feature>
<evidence type="ECO:0000313" key="4">
    <source>
        <dbReference type="Proteomes" id="UP001501940"/>
    </source>
</evidence>
<reference evidence="3 4" key="1">
    <citation type="submission" date="2022-01" db="EMBL/GenBank/DDBJ databases">
        <title>A chromosome-scale genome assembly of the false clownfish, Amphiprion ocellaris.</title>
        <authorList>
            <person name="Ryu T."/>
        </authorList>
    </citation>
    <scope>NUCLEOTIDE SEQUENCE [LARGE SCALE GENOMIC DNA]</scope>
</reference>
<feature type="signal peptide" evidence="1">
    <location>
        <begin position="1"/>
        <end position="17"/>
    </location>
</feature>
<dbReference type="SUPFAM" id="SSF56436">
    <property type="entry name" value="C-type lectin-like"/>
    <property type="match status" value="1"/>
</dbReference>
<sequence>LCLRCCFLLISGPSSLGAWSARQLSERGLCAPQRNDSPRTWKCGTWTADPFNDFCYLFNFLSQRTWSDARADCVNQGGDLLSITEPFEQAFIQGMTFTLNPTGISLWMGGHDSVTEGYSWSDGTPLSHTNWGYGEPNNHEGREECVEMVSSTNGTQSWWNDLNSAEVERH</sequence>
<dbReference type="AlphaFoldDB" id="A0AAQ6ANF3"/>
<evidence type="ECO:0000256" key="1">
    <source>
        <dbReference type="SAM" id="SignalP"/>
    </source>
</evidence>
<dbReference type="InterPro" id="IPR016186">
    <property type="entry name" value="C-type_lectin-like/link_sf"/>
</dbReference>
<keyword evidence="4" id="KW-1185">Reference proteome</keyword>
<dbReference type="InterPro" id="IPR050111">
    <property type="entry name" value="C-type_lectin/snaclec_domain"/>
</dbReference>
<dbReference type="Pfam" id="PF00059">
    <property type="entry name" value="Lectin_C"/>
    <property type="match status" value="1"/>
</dbReference>
<name>A0AAQ6ANF3_AMPOC</name>
<dbReference type="GeneTree" id="ENSGT01150000286973"/>